<dbReference type="EMBL" id="UFUW01000001">
    <property type="protein sequence ID" value="SUX22427.1"/>
    <property type="molecule type" value="Genomic_DNA"/>
</dbReference>
<feature type="transmembrane region" description="Helical" evidence="1">
    <location>
        <begin position="29"/>
        <end position="49"/>
    </location>
</feature>
<sequence>MNEILAIYFAEACRVAAQLADYSPPPTPLITSDAVAFGVLMGVLGLIFHTGSRKSGFWAKFYTHIPMLLLCYFIPGLLSTFHIVSLESSKHIYYIASRYLLPAALFLLTLSIDLQKIIGLGWKALVMFFAATVGVVLGGPLAVGCSICLTRNGWQMICGRAFPRSPAAGSAVARTRPR</sequence>
<organism evidence="2 3">
    <name type="scientific">Cardiobacterium valvarum</name>
    <dbReference type="NCBI Taxonomy" id="194702"/>
    <lineage>
        <taxon>Bacteria</taxon>
        <taxon>Pseudomonadati</taxon>
        <taxon>Pseudomonadota</taxon>
        <taxon>Gammaproteobacteria</taxon>
        <taxon>Cardiobacteriales</taxon>
        <taxon>Cardiobacteriaceae</taxon>
        <taxon>Cardiobacterium</taxon>
    </lineage>
</organism>
<dbReference type="InterPro" id="IPR008537">
    <property type="entry name" value="DUF819"/>
</dbReference>
<evidence type="ECO:0000313" key="2">
    <source>
        <dbReference type="EMBL" id="SUX22427.1"/>
    </source>
</evidence>
<evidence type="ECO:0000313" key="3">
    <source>
        <dbReference type="Proteomes" id="UP000254572"/>
    </source>
</evidence>
<keyword evidence="1" id="KW-0812">Transmembrane</keyword>
<evidence type="ECO:0000256" key="1">
    <source>
        <dbReference type="SAM" id="Phobius"/>
    </source>
</evidence>
<keyword evidence="1" id="KW-0472">Membrane</keyword>
<keyword evidence="1" id="KW-1133">Transmembrane helix</keyword>
<dbReference type="Proteomes" id="UP000254572">
    <property type="component" value="Unassembled WGS sequence"/>
</dbReference>
<protein>
    <submittedName>
        <fullName evidence="2">Predicted integral membrane protein</fullName>
    </submittedName>
</protein>
<keyword evidence="3" id="KW-1185">Reference proteome</keyword>
<dbReference type="Pfam" id="PF05684">
    <property type="entry name" value="DUF819"/>
    <property type="match status" value="1"/>
</dbReference>
<accession>A0A381E745</accession>
<name>A0A381E745_9GAMM</name>
<dbReference type="AlphaFoldDB" id="A0A381E745"/>
<gene>
    <name evidence="2" type="ORF">NCTC13294_01249</name>
</gene>
<reference evidence="2 3" key="1">
    <citation type="submission" date="2018-06" db="EMBL/GenBank/DDBJ databases">
        <authorList>
            <consortium name="Pathogen Informatics"/>
            <person name="Doyle S."/>
        </authorList>
    </citation>
    <scope>NUCLEOTIDE SEQUENCE [LARGE SCALE GENOMIC DNA]</scope>
    <source>
        <strain evidence="2 3">NCTC13294</strain>
    </source>
</reference>
<feature type="transmembrane region" description="Helical" evidence="1">
    <location>
        <begin position="61"/>
        <end position="85"/>
    </location>
</feature>
<feature type="transmembrane region" description="Helical" evidence="1">
    <location>
        <begin position="124"/>
        <end position="143"/>
    </location>
</feature>
<proteinExistence type="predicted"/>